<evidence type="ECO:0000256" key="7">
    <source>
        <dbReference type="ARBA" id="ARBA00022525"/>
    </source>
</evidence>
<keyword evidence="11 22" id="KW-0732">Signal</keyword>
<keyword evidence="10" id="KW-0336">GPI-anchor</keyword>
<evidence type="ECO:0000256" key="8">
    <source>
        <dbReference type="ARBA" id="ARBA00022588"/>
    </source>
</evidence>
<evidence type="ECO:0000256" key="12">
    <source>
        <dbReference type="ARBA" id="ARBA00022737"/>
    </source>
</evidence>
<keyword evidence="17" id="KW-0325">Glycoprotein</keyword>
<evidence type="ECO:0000256" key="19">
    <source>
        <dbReference type="ARBA" id="ARBA00023288"/>
    </source>
</evidence>
<accession>A0ABQ0FQT2</accession>
<feature type="chain" id="PRO_5045164131" description="Monocyte differentiation antigen CD14" evidence="22">
    <location>
        <begin position="18"/>
        <end position="370"/>
    </location>
</feature>
<evidence type="ECO:0000256" key="14">
    <source>
        <dbReference type="ARBA" id="ARBA00023034"/>
    </source>
</evidence>
<sequence>MERVLGLLLLLLKLVHASPATPEPCELDEESVRCSCNFSDPQPDWSSAFQCAGAADVELYGGGRSLEYLLKRVDTEANLGQFVDVIKSLPLKRLTVRAARVPTRILFGALRVLGYSGLQELTLENLEVTGTASPPLLEATGPDLNTLSLRNVSWATRDAWLAELQQWLKPGLKVLSIAQAHSLNFSCDQVRVFPALATLDLSNNPELEERGLISALCPHKFPTLQVLALRNAGMETPSGVCSALAAASVQLQRLDLSHNSLRDTAGAPSCHWPSQLNSLNLSFTGLERVPKGLPAKLSVLDLSYNRLERKPRPDELPKVENLSLEGNPFLDFESHSEKYNSGADTTAAPSSLAVGLLGTLTLLIGDRLFV</sequence>
<comment type="caution">
    <text evidence="23">The sequence shown here is derived from an EMBL/GenBank/DDBJ whole genome shotgun (WGS) entry which is preliminary data.</text>
</comment>
<dbReference type="PIRSF" id="PIRSF002017">
    <property type="entry name" value="CD14"/>
    <property type="match status" value="1"/>
</dbReference>
<evidence type="ECO:0000256" key="18">
    <source>
        <dbReference type="ARBA" id="ARBA00023198"/>
    </source>
</evidence>
<dbReference type="InterPro" id="IPR016337">
    <property type="entry name" value="Monocyte_diff_Ag_CD14"/>
</dbReference>
<evidence type="ECO:0000256" key="3">
    <source>
        <dbReference type="ARBA" id="ARBA00004609"/>
    </source>
</evidence>
<keyword evidence="8 21" id="KW-0399">Innate immunity</keyword>
<keyword evidence="13 21" id="KW-0391">Immunity</keyword>
<evidence type="ECO:0000256" key="13">
    <source>
        <dbReference type="ARBA" id="ARBA00022859"/>
    </source>
</evidence>
<evidence type="ECO:0000256" key="15">
    <source>
        <dbReference type="ARBA" id="ARBA00023136"/>
    </source>
</evidence>
<keyword evidence="19" id="KW-0449">Lipoprotein</keyword>
<dbReference type="SUPFAM" id="SSF52047">
    <property type="entry name" value="RNI-like"/>
    <property type="match status" value="1"/>
</dbReference>
<dbReference type="InterPro" id="IPR001611">
    <property type="entry name" value="Leu-rich_rpt"/>
</dbReference>
<evidence type="ECO:0000256" key="10">
    <source>
        <dbReference type="ARBA" id="ARBA00022622"/>
    </source>
</evidence>
<dbReference type="PANTHER" id="PTHR10630:SF3">
    <property type="entry name" value="MONOCYTE DIFFERENTIATION ANTIGEN CD14"/>
    <property type="match status" value="1"/>
</dbReference>
<comment type="subcellular location">
    <subcellularLocation>
        <location evidence="3">Cell membrane</location>
        <topology evidence="3">Lipid-anchor</topology>
        <topology evidence="3">GPI-anchor</topology>
    </subcellularLocation>
    <subcellularLocation>
        <location evidence="2">Golgi apparatus</location>
    </subcellularLocation>
    <subcellularLocation>
        <location evidence="1">Membrane raft</location>
    </subcellularLocation>
    <subcellularLocation>
        <location evidence="4">Secreted</location>
    </subcellularLocation>
</comment>
<evidence type="ECO:0000256" key="9">
    <source>
        <dbReference type="ARBA" id="ARBA00022614"/>
    </source>
</evidence>
<dbReference type="EMBL" id="BAAFST010000018">
    <property type="protein sequence ID" value="GAB1301591.1"/>
    <property type="molecule type" value="Genomic_DNA"/>
</dbReference>
<protein>
    <recommendedName>
        <fullName evidence="5 21">Monocyte differentiation antigen CD14</fullName>
    </recommendedName>
    <alternativeName>
        <fullName evidence="20 21">Myeloid cell-specific leucine-rich glycoprotein</fullName>
    </alternativeName>
</protein>
<keyword evidence="7" id="KW-0964">Secreted</keyword>
<keyword evidence="14" id="KW-0333">Golgi apparatus</keyword>
<evidence type="ECO:0000256" key="16">
    <source>
        <dbReference type="ARBA" id="ARBA00023157"/>
    </source>
</evidence>
<dbReference type="InterPro" id="IPR032675">
    <property type="entry name" value="LRR_dom_sf"/>
</dbReference>
<evidence type="ECO:0000313" key="23">
    <source>
        <dbReference type="EMBL" id="GAB1301591.1"/>
    </source>
</evidence>
<dbReference type="Proteomes" id="UP001623349">
    <property type="component" value="Unassembled WGS sequence"/>
</dbReference>
<gene>
    <name evidence="23" type="ORF">APTSU1_001682900</name>
</gene>
<evidence type="ECO:0000256" key="2">
    <source>
        <dbReference type="ARBA" id="ARBA00004555"/>
    </source>
</evidence>
<evidence type="ECO:0000256" key="5">
    <source>
        <dbReference type="ARBA" id="ARBA00020237"/>
    </source>
</evidence>
<keyword evidence="12" id="KW-0677">Repeat</keyword>
<keyword evidence="24" id="KW-1185">Reference proteome</keyword>
<evidence type="ECO:0000256" key="11">
    <source>
        <dbReference type="ARBA" id="ARBA00022729"/>
    </source>
</evidence>
<organism evidence="23 24">
    <name type="scientific">Apodemus speciosus</name>
    <name type="common">Large Japanese field mouse</name>
    <dbReference type="NCBI Taxonomy" id="105296"/>
    <lineage>
        <taxon>Eukaryota</taxon>
        <taxon>Metazoa</taxon>
        <taxon>Chordata</taxon>
        <taxon>Craniata</taxon>
        <taxon>Vertebrata</taxon>
        <taxon>Euteleostomi</taxon>
        <taxon>Mammalia</taxon>
        <taxon>Eutheria</taxon>
        <taxon>Euarchontoglires</taxon>
        <taxon>Glires</taxon>
        <taxon>Rodentia</taxon>
        <taxon>Myomorpha</taxon>
        <taxon>Muroidea</taxon>
        <taxon>Muridae</taxon>
        <taxon>Murinae</taxon>
        <taxon>Apodemus</taxon>
    </lineage>
</organism>
<comment type="function">
    <text evidence="21">Coreceptor for bacterial lipopolysaccharide. In concert with LBP, binds to monomeric lipopolysaccharide and delivers it to the LY96/TLR4 complex, thereby mediating the innate immune response to bacterial lipopolysaccharide (LPS). Acts via MyD88, TIRAP and TRAF6, leading to NF-kappa-B activation, cytokine secretion and the inflammatory response. Acts as a coreceptor for TLR2:TLR6 heterodimer in response to diacylated lipopeptides and for TLR2:TLR1 heterodimer in response to triacylated lipopeptides, these clusters trigger signaling from the cell surface and subsequently are targeted to the Golgi in a lipid-raft dependent pathway. Binds electronegative LDL (LDL(-)) and mediates the cytokine release induced by LDL(-).</text>
</comment>
<evidence type="ECO:0000256" key="21">
    <source>
        <dbReference type="PIRNR" id="PIRNR002017"/>
    </source>
</evidence>
<evidence type="ECO:0000256" key="1">
    <source>
        <dbReference type="ARBA" id="ARBA00004285"/>
    </source>
</evidence>
<evidence type="ECO:0000256" key="4">
    <source>
        <dbReference type="ARBA" id="ARBA00004613"/>
    </source>
</evidence>
<dbReference type="Pfam" id="PF00560">
    <property type="entry name" value="LRR_1"/>
    <property type="match status" value="1"/>
</dbReference>
<evidence type="ECO:0000256" key="20">
    <source>
        <dbReference type="ARBA" id="ARBA00031013"/>
    </source>
</evidence>
<keyword evidence="6 21" id="KW-1003">Cell membrane</keyword>
<proteinExistence type="predicted"/>
<evidence type="ECO:0000256" key="6">
    <source>
        <dbReference type="ARBA" id="ARBA00022475"/>
    </source>
</evidence>
<evidence type="ECO:0000256" key="22">
    <source>
        <dbReference type="SAM" id="SignalP"/>
    </source>
</evidence>
<keyword evidence="16" id="KW-1015">Disulfide bond</keyword>
<evidence type="ECO:0000256" key="17">
    <source>
        <dbReference type="ARBA" id="ARBA00023180"/>
    </source>
</evidence>
<name>A0ABQ0FQT2_APOSI</name>
<dbReference type="PROSITE" id="PS51450">
    <property type="entry name" value="LRR"/>
    <property type="match status" value="2"/>
</dbReference>
<dbReference type="PANTHER" id="PTHR10630">
    <property type="entry name" value="MONOCYTE DIFFERENTIATION ANTIGEN CD14"/>
    <property type="match status" value="1"/>
</dbReference>
<keyword evidence="15 21" id="KW-0472">Membrane</keyword>
<keyword evidence="18 21" id="KW-0395">Inflammatory response</keyword>
<keyword evidence="9" id="KW-0433">Leucine-rich repeat</keyword>
<reference evidence="23 24" key="1">
    <citation type="submission" date="2024-08" db="EMBL/GenBank/DDBJ databases">
        <title>The draft genome of Apodemus speciosus.</title>
        <authorList>
            <person name="Nabeshima K."/>
            <person name="Suzuki S."/>
            <person name="Onuma M."/>
        </authorList>
    </citation>
    <scope>NUCLEOTIDE SEQUENCE [LARGE SCALE GENOMIC DNA]</scope>
    <source>
        <strain evidence="23">IB14-021</strain>
    </source>
</reference>
<feature type="signal peptide" evidence="22">
    <location>
        <begin position="1"/>
        <end position="17"/>
    </location>
</feature>
<comment type="subunit">
    <text evidence="21">Belongs to the lipopolysaccharide (LPS) receptor, a multi-protein complex containing at least CD14, LY96 and TLR4. Interacts with LPAR1.</text>
</comment>
<dbReference type="Gene3D" id="3.80.10.10">
    <property type="entry name" value="Ribonuclease Inhibitor"/>
    <property type="match status" value="1"/>
</dbReference>
<evidence type="ECO:0000313" key="24">
    <source>
        <dbReference type="Proteomes" id="UP001623349"/>
    </source>
</evidence>